<keyword evidence="2" id="KW-1003">Cell membrane</keyword>
<evidence type="ECO:0000256" key="1">
    <source>
        <dbReference type="ARBA" id="ARBA00004609"/>
    </source>
</evidence>
<dbReference type="InterPro" id="IPR046936">
    <property type="entry name" value="BIM1-like"/>
</dbReference>
<evidence type="ECO:0000313" key="11">
    <source>
        <dbReference type="EMBL" id="CCA71822.1"/>
    </source>
</evidence>
<dbReference type="HOGENOM" id="CLU_070647_3_1_1"/>
<comment type="caution">
    <text evidence="11">The sequence shown here is derived from an EMBL/GenBank/DDBJ whole genome shotgun (WGS) entry which is preliminary data.</text>
</comment>
<evidence type="ECO:0000313" key="12">
    <source>
        <dbReference type="Proteomes" id="UP000007148"/>
    </source>
</evidence>
<dbReference type="CDD" id="cd21176">
    <property type="entry name" value="LPMO_auxiliary-like"/>
    <property type="match status" value="1"/>
</dbReference>
<dbReference type="GO" id="GO:0098552">
    <property type="term" value="C:side of membrane"/>
    <property type="evidence" value="ECO:0007669"/>
    <property type="project" value="UniProtKB-KW"/>
</dbReference>
<evidence type="ECO:0000256" key="7">
    <source>
        <dbReference type="ARBA" id="ARBA00023288"/>
    </source>
</evidence>
<evidence type="ECO:0000259" key="10">
    <source>
        <dbReference type="Pfam" id="PF20238"/>
    </source>
</evidence>
<dbReference type="AlphaFoldDB" id="G4TKH9"/>
<evidence type="ECO:0000256" key="8">
    <source>
        <dbReference type="SAM" id="MobiDB-lite"/>
    </source>
</evidence>
<dbReference type="OMA" id="CLPHVEI"/>
<dbReference type="Proteomes" id="UP000007148">
    <property type="component" value="Unassembled WGS sequence"/>
</dbReference>
<accession>G4TKH9</accession>
<feature type="signal peptide" evidence="9">
    <location>
        <begin position="1"/>
        <end position="19"/>
    </location>
</feature>
<comment type="subcellular location">
    <subcellularLocation>
        <location evidence="1">Cell membrane</location>
        <topology evidence="1">Lipid-anchor</topology>
        <topology evidence="1">GPI-anchor</topology>
    </subcellularLocation>
</comment>
<keyword evidence="3" id="KW-0336">GPI-anchor</keyword>
<evidence type="ECO:0000256" key="4">
    <source>
        <dbReference type="ARBA" id="ARBA00022729"/>
    </source>
</evidence>
<gene>
    <name evidence="11" type="ORF">PIIN_05757</name>
</gene>
<keyword evidence="4 9" id="KW-0732">Signal</keyword>
<dbReference type="EMBL" id="CAFZ01000136">
    <property type="protein sequence ID" value="CCA71822.1"/>
    <property type="molecule type" value="Genomic_DNA"/>
</dbReference>
<proteinExistence type="predicted"/>
<dbReference type="STRING" id="1109443.G4TKH9"/>
<evidence type="ECO:0000256" key="9">
    <source>
        <dbReference type="SAM" id="SignalP"/>
    </source>
</evidence>
<sequence length="218" mass="22479">MLTVAHLFAFAALLGYASAHFQLTYPASRGFDETKEPTAPCGGFDTVGERVPFPLGAAYIKLASEHEQANVRVMISFKTNPTNISDFTNSTTGQTQAPVRDFFQVDGEDICIGVNVKSIGYQNVTEGTPATLAVQYAGGDGNLFQCADIVLLSNATIPSNVTCSNEYNVPTGTGTGGSSGTPTASSSTTSSTGGTERSISAATGASILALIGLVSSML</sequence>
<feature type="domain" description="Copper acquisition factor BIM1-like" evidence="10">
    <location>
        <begin position="18"/>
        <end position="166"/>
    </location>
</feature>
<evidence type="ECO:0000256" key="2">
    <source>
        <dbReference type="ARBA" id="ARBA00022475"/>
    </source>
</evidence>
<keyword evidence="6" id="KW-0325">Glycoprotein</keyword>
<feature type="region of interest" description="Disordered" evidence="8">
    <location>
        <begin position="173"/>
        <end position="197"/>
    </location>
</feature>
<evidence type="ECO:0000256" key="6">
    <source>
        <dbReference type="ARBA" id="ARBA00023180"/>
    </source>
</evidence>
<dbReference type="PANTHER" id="PTHR34992:SF11">
    <property type="entry name" value="COPPER ACQUISITION FACTOR BIM1-LIKE DOMAIN-CONTAINING PROTEIN"/>
    <property type="match status" value="1"/>
</dbReference>
<dbReference type="OrthoDB" id="2146436at2759"/>
<feature type="chain" id="PRO_5003468847" description="Copper acquisition factor BIM1-like domain-containing protein" evidence="9">
    <location>
        <begin position="20"/>
        <end position="218"/>
    </location>
</feature>
<dbReference type="eggNOG" id="ENOG502S92W">
    <property type="taxonomic scope" value="Eukaryota"/>
</dbReference>
<dbReference type="GO" id="GO:0005886">
    <property type="term" value="C:plasma membrane"/>
    <property type="evidence" value="ECO:0007669"/>
    <property type="project" value="UniProtKB-SubCell"/>
</dbReference>
<dbReference type="InterPro" id="IPR046530">
    <property type="entry name" value="BIM1-like_dom"/>
</dbReference>
<protein>
    <recommendedName>
        <fullName evidence="10">Copper acquisition factor BIM1-like domain-containing protein</fullName>
    </recommendedName>
</protein>
<keyword evidence="5" id="KW-0472">Membrane</keyword>
<reference evidence="11 12" key="1">
    <citation type="journal article" date="2011" name="PLoS Pathog.">
        <title>Endophytic Life Strategies Decoded by Genome and Transcriptome Analyses of the Mutualistic Root Symbiont Piriformospora indica.</title>
        <authorList>
            <person name="Zuccaro A."/>
            <person name="Lahrmann U."/>
            <person name="Guldener U."/>
            <person name="Langen G."/>
            <person name="Pfiffi S."/>
            <person name="Biedenkopf D."/>
            <person name="Wong P."/>
            <person name="Samans B."/>
            <person name="Grimm C."/>
            <person name="Basiewicz M."/>
            <person name="Murat C."/>
            <person name="Martin F."/>
            <person name="Kogel K.H."/>
        </authorList>
    </citation>
    <scope>NUCLEOTIDE SEQUENCE [LARGE SCALE GENOMIC DNA]</scope>
    <source>
        <strain evidence="11 12">DSM 11827</strain>
    </source>
</reference>
<dbReference type="Pfam" id="PF20238">
    <property type="entry name" value="BIM1-like_dom"/>
    <property type="match status" value="1"/>
</dbReference>
<keyword evidence="12" id="KW-1185">Reference proteome</keyword>
<name>G4TKH9_SERID</name>
<evidence type="ECO:0000256" key="3">
    <source>
        <dbReference type="ARBA" id="ARBA00022622"/>
    </source>
</evidence>
<keyword evidence="7" id="KW-0449">Lipoprotein</keyword>
<evidence type="ECO:0000256" key="5">
    <source>
        <dbReference type="ARBA" id="ARBA00023136"/>
    </source>
</evidence>
<dbReference type="InParanoid" id="G4TKH9"/>
<organism evidence="11 12">
    <name type="scientific">Serendipita indica (strain DSM 11827)</name>
    <name type="common">Root endophyte fungus</name>
    <name type="synonym">Piriformospora indica</name>
    <dbReference type="NCBI Taxonomy" id="1109443"/>
    <lineage>
        <taxon>Eukaryota</taxon>
        <taxon>Fungi</taxon>
        <taxon>Dikarya</taxon>
        <taxon>Basidiomycota</taxon>
        <taxon>Agaricomycotina</taxon>
        <taxon>Agaricomycetes</taxon>
        <taxon>Sebacinales</taxon>
        <taxon>Serendipitaceae</taxon>
        <taxon>Serendipita</taxon>
    </lineage>
</organism>
<dbReference type="PANTHER" id="PTHR34992">
    <property type="entry name" value="HYPHAL ANASTAMOSIS-7 PROTEIN"/>
    <property type="match status" value="1"/>
</dbReference>
<feature type="compositionally biased region" description="Low complexity" evidence="8">
    <location>
        <begin position="180"/>
        <end position="195"/>
    </location>
</feature>